<feature type="repeat" description="Pumilio" evidence="2">
    <location>
        <begin position="278"/>
        <end position="313"/>
    </location>
</feature>
<dbReference type="GO" id="GO:0005737">
    <property type="term" value="C:cytoplasm"/>
    <property type="evidence" value="ECO:0007669"/>
    <property type="project" value="TreeGrafter"/>
</dbReference>
<protein>
    <recommendedName>
        <fullName evidence="4">PUM-HD domain-containing protein</fullName>
    </recommendedName>
</protein>
<evidence type="ECO:0000259" key="4">
    <source>
        <dbReference type="PROSITE" id="PS50303"/>
    </source>
</evidence>
<dbReference type="Proteomes" id="UP000729402">
    <property type="component" value="Unassembled WGS sequence"/>
</dbReference>
<name>A0A8J5VTA7_ZIZPA</name>
<dbReference type="GO" id="GO:0010608">
    <property type="term" value="P:post-transcriptional regulation of gene expression"/>
    <property type="evidence" value="ECO:0007669"/>
    <property type="project" value="TreeGrafter"/>
</dbReference>
<keyword evidence="1" id="KW-0677">Repeat</keyword>
<dbReference type="Pfam" id="PF00806">
    <property type="entry name" value="PUF"/>
    <property type="match status" value="4"/>
</dbReference>
<evidence type="ECO:0000256" key="1">
    <source>
        <dbReference type="ARBA" id="ARBA00022737"/>
    </source>
</evidence>
<feature type="repeat" description="Pumilio" evidence="2">
    <location>
        <begin position="241"/>
        <end position="277"/>
    </location>
</feature>
<evidence type="ECO:0000313" key="6">
    <source>
        <dbReference type="Proteomes" id="UP000729402"/>
    </source>
</evidence>
<dbReference type="PROSITE" id="PS50302">
    <property type="entry name" value="PUM"/>
    <property type="match status" value="4"/>
</dbReference>
<dbReference type="InterPro" id="IPR001313">
    <property type="entry name" value="Pumilio_RNA-bd_rpt"/>
</dbReference>
<evidence type="ECO:0000256" key="3">
    <source>
        <dbReference type="SAM" id="MobiDB-lite"/>
    </source>
</evidence>
<dbReference type="InterPro" id="IPR033133">
    <property type="entry name" value="PUM-HD"/>
</dbReference>
<evidence type="ECO:0000313" key="5">
    <source>
        <dbReference type="EMBL" id="KAG8053794.1"/>
    </source>
</evidence>
<dbReference type="Pfam" id="PF07990">
    <property type="entry name" value="NABP"/>
    <property type="match status" value="1"/>
</dbReference>
<comment type="caution">
    <text evidence="5">The sequence shown here is derived from an EMBL/GenBank/DDBJ whole genome shotgun (WGS) entry which is preliminary data.</text>
</comment>
<feature type="domain" description="PUM-HD" evidence="4">
    <location>
        <begin position="145"/>
        <end position="407"/>
    </location>
</feature>
<keyword evidence="6" id="KW-1185">Reference proteome</keyword>
<dbReference type="GO" id="GO:0003729">
    <property type="term" value="F:mRNA binding"/>
    <property type="evidence" value="ECO:0007669"/>
    <property type="project" value="TreeGrafter"/>
</dbReference>
<feature type="compositionally biased region" description="Polar residues" evidence="3">
    <location>
        <begin position="102"/>
        <end position="130"/>
    </location>
</feature>
<dbReference type="InterPro" id="IPR012940">
    <property type="entry name" value="NABP"/>
</dbReference>
<feature type="region of interest" description="Disordered" evidence="3">
    <location>
        <begin position="99"/>
        <end position="130"/>
    </location>
</feature>
<dbReference type="PANTHER" id="PTHR12537">
    <property type="entry name" value="RNA BINDING PROTEIN PUMILIO-RELATED"/>
    <property type="match status" value="1"/>
</dbReference>
<accession>A0A8J5VTA7</accession>
<evidence type="ECO:0000256" key="2">
    <source>
        <dbReference type="PROSITE-ProRule" id="PRU00317"/>
    </source>
</evidence>
<reference evidence="5" key="1">
    <citation type="journal article" date="2021" name="bioRxiv">
        <title>Whole Genome Assembly and Annotation of Northern Wild Rice, Zizania palustris L., Supports a Whole Genome Duplication in the Zizania Genus.</title>
        <authorList>
            <person name="Haas M."/>
            <person name="Kono T."/>
            <person name="Macchietto M."/>
            <person name="Millas R."/>
            <person name="McGilp L."/>
            <person name="Shao M."/>
            <person name="Duquette J."/>
            <person name="Hirsch C.N."/>
            <person name="Kimball J."/>
        </authorList>
    </citation>
    <scope>NUCLEOTIDE SEQUENCE</scope>
    <source>
        <tissue evidence="5">Fresh leaf tissue</tissue>
    </source>
</reference>
<feature type="repeat" description="Pumilio" evidence="2">
    <location>
        <begin position="205"/>
        <end position="240"/>
    </location>
</feature>
<sequence length="407" mass="45896">MTLSSSRAMDVQFTDQSKLHQDVDNVRKFLFDQYIDQTNVNQRHSYMKHYEQSHVKVPQEHFSASMNPSIMRNHINSGGFTSFDNLSVGSGFASPRLGSRSPAGNLSPRQNLAATSNLPNYSGIRSPTTASAHQMPVDPLYVQFLRTAELAALAANYLGGTMDANSIPSLLEEFKRNKSKSYELSEIAGHVVEFSTEEKDMVFSEIMPQASTLMTDVFGNYVVQKFFEHGSTTQIKELADQLIGRVLALSLQMYGCRVIQKHVQEHGKPHERSAIVEKLIGQIVQMSQQKFASNVIEKCLAFGNPVERQILIGEMLGSSNESEHLEVMMKDQFANYVVQKVLETCDDQQREMILTRIKGHLNTLKKYTYGKHIVARVEKLVAAGGMAYYLVRTLFQMDRLPHYVLDD</sequence>
<dbReference type="PROSITE" id="PS50303">
    <property type="entry name" value="PUM_HD"/>
    <property type="match status" value="1"/>
</dbReference>
<organism evidence="5 6">
    <name type="scientific">Zizania palustris</name>
    <name type="common">Northern wild rice</name>
    <dbReference type="NCBI Taxonomy" id="103762"/>
    <lineage>
        <taxon>Eukaryota</taxon>
        <taxon>Viridiplantae</taxon>
        <taxon>Streptophyta</taxon>
        <taxon>Embryophyta</taxon>
        <taxon>Tracheophyta</taxon>
        <taxon>Spermatophyta</taxon>
        <taxon>Magnoliopsida</taxon>
        <taxon>Liliopsida</taxon>
        <taxon>Poales</taxon>
        <taxon>Poaceae</taxon>
        <taxon>BOP clade</taxon>
        <taxon>Oryzoideae</taxon>
        <taxon>Oryzeae</taxon>
        <taxon>Zizaniinae</taxon>
        <taxon>Zizania</taxon>
    </lineage>
</organism>
<dbReference type="AlphaFoldDB" id="A0A8J5VTA7"/>
<gene>
    <name evidence="5" type="ORF">GUJ93_ZPchr0001g31553</name>
</gene>
<dbReference type="PANTHER" id="PTHR12537:SF154">
    <property type="entry name" value="OS01G0971900 PROTEIN"/>
    <property type="match status" value="1"/>
</dbReference>
<dbReference type="OrthoDB" id="639054at2759"/>
<dbReference type="EMBL" id="JAAALK010000288">
    <property type="protein sequence ID" value="KAG8053794.1"/>
    <property type="molecule type" value="Genomic_DNA"/>
</dbReference>
<proteinExistence type="predicted"/>
<dbReference type="SMART" id="SM00025">
    <property type="entry name" value="Pumilio"/>
    <property type="match status" value="4"/>
</dbReference>
<reference evidence="5" key="2">
    <citation type="submission" date="2021-02" db="EMBL/GenBank/DDBJ databases">
        <authorList>
            <person name="Kimball J.A."/>
            <person name="Haas M.W."/>
            <person name="Macchietto M."/>
            <person name="Kono T."/>
            <person name="Duquette J."/>
            <person name="Shao M."/>
        </authorList>
    </citation>
    <scope>NUCLEOTIDE SEQUENCE</scope>
    <source>
        <tissue evidence="5">Fresh leaf tissue</tissue>
    </source>
</reference>
<feature type="repeat" description="Pumilio" evidence="2">
    <location>
        <begin position="314"/>
        <end position="355"/>
    </location>
</feature>